<dbReference type="PANTHER" id="PTHR12103">
    <property type="entry name" value="5'-NUCLEOTIDASE DOMAIN-CONTAINING"/>
    <property type="match status" value="1"/>
</dbReference>
<dbReference type="EMBL" id="JARQZJ010000125">
    <property type="protein sequence ID" value="KAK9890456.1"/>
    <property type="molecule type" value="Genomic_DNA"/>
</dbReference>
<evidence type="ECO:0000256" key="6">
    <source>
        <dbReference type="ARBA" id="ARBA00069357"/>
    </source>
</evidence>
<dbReference type="PANTHER" id="PTHR12103:SF38">
    <property type="entry name" value="5'-NUCLEOTIDASE DOMAIN-CONTAINING PROTEIN 1"/>
    <property type="match status" value="1"/>
</dbReference>
<keyword evidence="4" id="KW-0460">Magnesium</keyword>
<evidence type="ECO:0000256" key="1">
    <source>
        <dbReference type="ARBA" id="ARBA00009589"/>
    </source>
</evidence>
<comment type="similarity">
    <text evidence="1">Belongs to the 5'(3')-deoxyribonucleotidase family.</text>
</comment>
<evidence type="ECO:0000256" key="3">
    <source>
        <dbReference type="ARBA" id="ARBA00022801"/>
    </source>
</evidence>
<dbReference type="Proteomes" id="UP001431783">
    <property type="component" value="Unassembled WGS sequence"/>
</dbReference>
<organism evidence="7 8">
    <name type="scientific">Henosepilachna vigintioctopunctata</name>
    <dbReference type="NCBI Taxonomy" id="420089"/>
    <lineage>
        <taxon>Eukaryota</taxon>
        <taxon>Metazoa</taxon>
        <taxon>Ecdysozoa</taxon>
        <taxon>Arthropoda</taxon>
        <taxon>Hexapoda</taxon>
        <taxon>Insecta</taxon>
        <taxon>Pterygota</taxon>
        <taxon>Neoptera</taxon>
        <taxon>Endopterygota</taxon>
        <taxon>Coleoptera</taxon>
        <taxon>Polyphaga</taxon>
        <taxon>Cucujiformia</taxon>
        <taxon>Coccinelloidea</taxon>
        <taxon>Coccinellidae</taxon>
        <taxon>Epilachninae</taxon>
        <taxon>Epilachnini</taxon>
        <taxon>Henosepilachna</taxon>
    </lineage>
</organism>
<dbReference type="Pfam" id="PF05761">
    <property type="entry name" value="5_nucleotid"/>
    <property type="match status" value="1"/>
</dbReference>
<sequence>MEPGLFRFSDYDCIGFDLDNTLARYKIRPLVDMEYELIVQFLVKKGYSGKHLTKPINYDFLLRGLILDLNKGNILKLSEDGKIISACHGTRLMTKDELEKYYPNSHWEPTDVFTKDPLQTWNGPYSEKMRSILDYYDTVVSLIFARLVDTLDEDNKGPLPNYTIYSDIYDCFVEMFSSDNFQSDKSTFYAEIKSNPEKYYYKCSKKLLSWLKSLRKQGKLLYLLTNSHVDFASFTASCCIGSNWQEYFDIVITHAKKPGFFITNRDFQGLKETVPISGEQLKLHGVYSNGNWTVLREFFIKQQPNVNQRFLFVGDNLIEDIHTHNVYTTFDTVAICEELAEANHPDKSILHSNFWGSYFQDTEFDTIWYKIMKNHAKMWFPNMEFIANQSCEIERI</sequence>
<keyword evidence="2" id="KW-0479">Metal-binding</keyword>
<dbReference type="GO" id="GO:0046872">
    <property type="term" value="F:metal ion binding"/>
    <property type="evidence" value="ECO:0007669"/>
    <property type="project" value="UniProtKB-KW"/>
</dbReference>
<dbReference type="GO" id="GO:0008253">
    <property type="term" value="F:5'-nucleotidase activity"/>
    <property type="evidence" value="ECO:0007669"/>
    <property type="project" value="TreeGrafter"/>
</dbReference>
<reference evidence="7 8" key="1">
    <citation type="submission" date="2023-03" db="EMBL/GenBank/DDBJ databases">
        <title>Genome insight into feeding habits of ladybird beetles.</title>
        <authorList>
            <person name="Li H.-S."/>
            <person name="Huang Y.-H."/>
            <person name="Pang H."/>
        </authorList>
    </citation>
    <scope>NUCLEOTIDE SEQUENCE [LARGE SCALE GENOMIC DNA]</scope>
    <source>
        <strain evidence="7">SYSU_2023b</strain>
        <tissue evidence="7">Whole body</tissue>
    </source>
</reference>
<comment type="caution">
    <text evidence="7">The sequence shown here is derived from an EMBL/GenBank/DDBJ whole genome shotgun (WGS) entry which is preliminary data.</text>
</comment>
<name>A0AAW1V445_9CUCU</name>
<gene>
    <name evidence="7" type="ORF">WA026_010542</name>
</gene>
<dbReference type="AlphaFoldDB" id="A0AAW1V445"/>
<proteinExistence type="inferred from homology"/>
<protein>
    <recommendedName>
        <fullName evidence="6">5'-nucleotidase domain-containing protein 1</fullName>
    </recommendedName>
</protein>
<keyword evidence="5" id="KW-0007">Acetylation</keyword>
<dbReference type="InterPro" id="IPR023214">
    <property type="entry name" value="HAD_sf"/>
</dbReference>
<dbReference type="InterPro" id="IPR008380">
    <property type="entry name" value="HAD-SF_hydro_IG_5-nucl"/>
</dbReference>
<dbReference type="SUPFAM" id="SSF56784">
    <property type="entry name" value="HAD-like"/>
    <property type="match status" value="1"/>
</dbReference>
<accession>A0AAW1V445</accession>
<dbReference type="InterPro" id="IPR036412">
    <property type="entry name" value="HAD-like_sf"/>
</dbReference>
<evidence type="ECO:0000313" key="8">
    <source>
        <dbReference type="Proteomes" id="UP001431783"/>
    </source>
</evidence>
<evidence type="ECO:0000256" key="5">
    <source>
        <dbReference type="ARBA" id="ARBA00022990"/>
    </source>
</evidence>
<dbReference type="Gene3D" id="3.40.50.1000">
    <property type="entry name" value="HAD superfamily/HAD-like"/>
    <property type="match status" value="1"/>
</dbReference>
<evidence type="ECO:0000256" key="4">
    <source>
        <dbReference type="ARBA" id="ARBA00022842"/>
    </source>
</evidence>
<evidence type="ECO:0000313" key="7">
    <source>
        <dbReference type="EMBL" id="KAK9890456.1"/>
    </source>
</evidence>
<evidence type="ECO:0000256" key="2">
    <source>
        <dbReference type="ARBA" id="ARBA00022723"/>
    </source>
</evidence>
<keyword evidence="3" id="KW-0378">Hydrolase</keyword>
<dbReference type="FunFam" id="3.40.50.1000:FF:000086">
    <property type="entry name" value="LD24878p"/>
    <property type="match status" value="1"/>
</dbReference>
<keyword evidence="8" id="KW-1185">Reference proteome</keyword>